<reference evidence="2" key="1">
    <citation type="journal article" date="2022" name="Mol. Ecol. Resour.">
        <title>The genomes of chicory, endive, great burdock and yacon provide insights into Asteraceae palaeo-polyploidization history and plant inulin production.</title>
        <authorList>
            <person name="Fan W."/>
            <person name="Wang S."/>
            <person name="Wang H."/>
            <person name="Wang A."/>
            <person name="Jiang F."/>
            <person name="Liu H."/>
            <person name="Zhao H."/>
            <person name="Xu D."/>
            <person name="Zhang Y."/>
        </authorList>
    </citation>
    <scope>NUCLEOTIDE SEQUENCE [LARGE SCALE GENOMIC DNA]</scope>
    <source>
        <strain evidence="2">cv. Niubang</strain>
    </source>
</reference>
<evidence type="ECO:0000313" key="2">
    <source>
        <dbReference type="Proteomes" id="UP001055879"/>
    </source>
</evidence>
<comment type="caution">
    <text evidence="1">The sequence shown here is derived from an EMBL/GenBank/DDBJ whole genome shotgun (WGS) entry which is preliminary data.</text>
</comment>
<protein>
    <submittedName>
        <fullName evidence="1">Uncharacterized protein</fullName>
    </submittedName>
</protein>
<evidence type="ECO:0000313" key="1">
    <source>
        <dbReference type="EMBL" id="KAI3747648.1"/>
    </source>
</evidence>
<sequence length="99" mass="11186">MKIVSGGFVEDQIADALSIDWDQTRLASCYLENTFWLDRANVTVQVRSRKKSINMFGRLAIVSIYLHEHGAYLRKECNQGGVTGGNSKGCRYNSPEKDR</sequence>
<organism evidence="1 2">
    <name type="scientific">Arctium lappa</name>
    <name type="common">Greater burdock</name>
    <name type="synonym">Lappa major</name>
    <dbReference type="NCBI Taxonomy" id="4217"/>
    <lineage>
        <taxon>Eukaryota</taxon>
        <taxon>Viridiplantae</taxon>
        <taxon>Streptophyta</taxon>
        <taxon>Embryophyta</taxon>
        <taxon>Tracheophyta</taxon>
        <taxon>Spermatophyta</taxon>
        <taxon>Magnoliopsida</taxon>
        <taxon>eudicotyledons</taxon>
        <taxon>Gunneridae</taxon>
        <taxon>Pentapetalae</taxon>
        <taxon>asterids</taxon>
        <taxon>campanulids</taxon>
        <taxon>Asterales</taxon>
        <taxon>Asteraceae</taxon>
        <taxon>Carduoideae</taxon>
        <taxon>Cardueae</taxon>
        <taxon>Arctiinae</taxon>
        <taxon>Arctium</taxon>
    </lineage>
</organism>
<gene>
    <name evidence="1" type="ORF">L6452_10205</name>
</gene>
<proteinExistence type="predicted"/>
<keyword evidence="2" id="KW-1185">Reference proteome</keyword>
<accession>A0ACB9DMS8</accession>
<dbReference type="Proteomes" id="UP001055879">
    <property type="component" value="Linkage Group LG03"/>
</dbReference>
<dbReference type="EMBL" id="CM042049">
    <property type="protein sequence ID" value="KAI3747648.1"/>
    <property type="molecule type" value="Genomic_DNA"/>
</dbReference>
<name>A0ACB9DMS8_ARCLA</name>
<reference evidence="1 2" key="2">
    <citation type="journal article" date="2022" name="Mol. Ecol. Resour.">
        <title>The genomes of chicory, endive, great burdock and yacon provide insights into Asteraceae paleo-polyploidization history and plant inulin production.</title>
        <authorList>
            <person name="Fan W."/>
            <person name="Wang S."/>
            <person name="Wang H."/>
            <person name="Wang A."/>
            <person name="Jiang F."/>
            <person name="Liu H."/>
            <person name="Zhao H."/>
            <person name="Xu D."/>
            <person name="Zhang Y."/>
        </authorList>
    </citation>
    <scope>NUCLEOTIDE SEQUENCE [LARGE SCALE GENOMIC DNA]</scope>
    <source>
        <strain evidence="2">cv. Niubang</strain>
    </source>
</reference>